<dbReference type="AlphaFoldDB" id="A0AAN6T847"/>
<feature type="compositionally biased region" description="Low complexity" evidence="1">
    <location>
        <begin position="32"/>
        <end position="41"/>
    </location>
</feature>
<evidence type="ECO:0000313" key="2">
    <source>
        <dbReference type="EMBL" id="KAK4107594.1"/>
    </source>
</evidence>
<name>A0AAN6T847_9PEZI</name>
<proteinExistence type="predicted"/>
<dbReference type="Proteomes" id="UP001302812">
    <property type="component" value="Unassembled WGS sequence"/>
</dbReference>
<organism evidence="2 3">
    <name type="scientific">Canariomyces notabilis</name>
    <dbReference type="NCBI Taxonomy" id="2074819"/>
    <lineage>
        <taxon>Eukaryota</taxon>
        <taxon>Fungi</taxon>
        <taxon>Dikarya</taxon>
        <taxon>Ascomycota</taxon>
        <taxon>Pezizomycotina</taxon>
        <taxon>Sordariomycetes</taxon>
        <taxon>Sordariomycetidae</taxon>
        <taxon>Sordariales</taxon>
        <taxon>Chaetomiaceae</taxon>
        <taxon>Canariomyces</taxon>
    </lineage>
</organism>
<protein>
    <submittedName>
        <fullName evidence="2">Uncharacterized protein</fullName>
    </submittedName>
</protein>
<gene>
    <name evidence="2" type="ORF">N656DRAFT_802511</name>
</gene>
<keyword evidence="3" id="KW-1185">Reference proteome</keyword>
<feature type="region of interest" description="Disordered" evidence="1">
    <location>
        <begin position="25"/>
        <end position="50"/>
    </location>
</feature>
<sequence>MAGAGGTQDLTPGWPDQTYELESFGGVREIFSSSPSDDGPPSRNPPNLPGVPVFDSRFHFMGCGTGQDELVCRDLDWLSANYTHLSLNNDEGGDVSEVTRRRSAEVPDSVQPHLAPRATGAARDFKVAQQRNGQNTFTTTSSTYPTGNNGQFLANLNQNAGFYNLADAYDCENPRVVSTGDQNAAGYHAEHIIEENTVPEQWSFMMTGQVRRTTVFPQFIEPRLPLMPVGLMGQGSVFTQPWSQWDSGAPPGTHPDANISPEREMWDLIGSFVHPENMVNAHAAINLHKMRMVRGFMALGEDFWKEHEFDDTSLQTGEARFEEAVSFLRLYTAVFEYLNDNTVHAAMERVTQGFAALFQRFDDRLRATGRIAQDGPRSNHLYRRYLHSVLLPRIEASSTGYFRLIDRLTGNWNQALARIDPNTQPRLRNRITGMLRTLDVMRRHAMQYDPVREGASGLFKIRKDGLPPPPP</sequence>
<dbReference type="RefSeq" id="XP_064665164.1">
    <property type="nucleotide sequence ID" value="XM_064818252.1"/>
</dbReference>
<reference evidence="2" key="2">
    <citation type="submission" date="2023-05" db="EMBL/GenBank/DDBJ databases">
        <authorList>
            <consortium name="Lawrence Berkeley National Laboratory"/>
            <person name="Steindorff A."/>
            <person name="Hensen N."/>
            <person name="Bonometti L."/>
            <person name="Westerberg I."/>
            <person name="Brannstrom I.O."/>
            <person name="Guillou S."/>
            <person name="Cros-Aarteil S."/>
            <person name="Calhoun S."/>
            <person name="Haridas S."/>
            <person name="Kuo A."/>
            <person name="Mondo S."/>
            <person name="Pangilinan J."/>
            <person name="Riley R."/>
            <person name="Labutti K."/>
            <person name="Andreopoulos B."/>
            <person name="Lipzen A."/>
            <person name="Chen C."/>
            <person name="Yanf M."/>
            <person name="Daum C."/>
            <person name="Ng V."/>
            <person name="Clum A."/>
            <person name="Ohm R."/>
            <person name="Martin F."/>
            <person name="Silar P."/>
            <person name="Natvig D."/>
            <person name="Lalanne C."/>
            <person name="Gautier V."/>
            <person name="Ament-Velasquez S.L."/>
            <person name="Kruys A."/>
            <person name="Hutchinson M.I."/>
            <person name="Powell A.J."/>
            <person name="Barry K."/>
            <person name="Miller A.N."/>
            <person name="Grigoriev I.V."/>
            <person name="Debuchy R."/>
            <person name="Gladieux P."/>
            <person name="Thoren M.H."/>
            <person name="Johannesson H."/>
        </authorList>
    </citation>
    <scope>NUCLEOTIDE SEQUENCE</scope>
    <source>
        <strain evidence="2">CBS 508.74</strain>
    </source>
</reference>
<comment type="caution">
    <text evidence="2">The sequence shown here is derived from an EMBL/GenBank/DDBJ whole genome shotgun (WGS) entry which is preliminary data.</text>
</comment>
<dbReference type="GeneID" id="89942377"/>
<accession>A0AAN6T847</accession>
<reference evidence="2" key="1">
    <citation type="journal article" date="2023" name="Mol. Phylogenet. Evol.">
        <title>Genome-scale phylogeny and comparative genomics of the fungal order Sordariales.</title>
        <authorList>
            <person name="Hensen N."/>
            <person name="Bonometti L."/>
            <person name="Westerberg I."/>
            <person name="Brannstrom I.O."/>
            <person name="Guillou S."/>
            <person name="Cros-Aarteil S."/>
            <person name="Calhoun S."/>
            <person name="Haridas S."/>
            <person name="Kuo A."/>
            <person name="Mondo S."/>
            <person name="Pangilinan J."/>
            <person name="Riley R."/>
            <person name="LaButti K."/>
            <person name="Andreopoulos B."/>
            <person name="Lipzen A."/>
            <person name="Chen C."/>
            <person name="Yan M."/>
            <person name="Daum C."/>
            <person name="Ng V."/>
            <person name="Clum A."/>
            <person name="Steindorff A."/>
            <person name="Ohm R.A."/>
            <person name="Martin F."/>
            <person name="Silar P."/>
            <person name="Natvig D.O."/>
            <person name="Lalanne C."/>
            <person name="Gautier V."/>
            <person name="Ament-Velasquez S.L."/>
            <person name="Kruys A."/>
            <person name="Hutchinson M.I."/>
            <person name="Powell A.J."/>
            <person name="Barry K."/>
            <person name="Miller A.N."/>
            <person name="Grigoriev I.V."/>
            <person name="Debuchy R."/>
            <person name="Gladieux P."/>
            <person name="Hiltunen Thoren M."/>
            <person name="Johannesson H."/>
        </authorList>
    </citation>
    <scope>NUCLEOTIDE SEQUENCE</scope>
    <source>
        <strain evidence="2">CBS 508.74</strain>
    </source>
</reference>
<evidence type="ECO:0000256" key="1">
    <source>
        <dbReference type="SAM" id="MobiDB-lite"/>
    </source>
</evidence>
<evidence type="ECO:0000313" key="3">
    <source>
        <dbReference type="Proteomes" id="UP001302812"/>
    </source>
</evidence>
<dbReference type="EMBL" id="MU853371">
    <property type="protein sequence ID" value="KAK4107594.1"/>
    <property type="molecule type" value="Genomic_DNA"/>
</dbReference>